<evidence type="ECO:0000256" key="1">
    <source>
        <dbReference type="SAM" id="MobiDB-lite"/>
    </source>
</evidence>
<dbReference type="EMBL" id="CAWUHC010000103">
    <property type="protein sequence ID" value="CAK7232302.1"/>
    <property type="molecule type" value="Genomic_DNA"/>
</dbReference>
<proteinExistence type="predicted"/>
<name>A0ABP0CJM2_9PEZI</name>
<dbReference type="Proteomes" id="UP001642406">
    <property type="component" value="Unassembled WGS sequence"/>
</dbReference>
<gene>
    <name evidence="2" type="ORF">SBRCBS47491_008222</name>
</gene>
<sequence length="182" mass="19522">MPSYAYNDPDAAGRLLTPAKRKRHQVRIQGRLVLVRSVSAVNLASPLSSTSAVPPLPSTLRDDPGVGNYTVSSAGQQKKRHNTRWTMKPTATAARRQSYAGPEAGPEMGPPSTEDGFFLGGDDNGEDNDHDGAVNASASDTEEDEHETALRDRQRRGYGIGGAGNIRRPTEVKKDIDNLGAN</sequence>
<organism evidence="2 3">
    <name type="scientific">Sporothrix bragantina</name>
    <dbReference type="NCBI Taxonomy" id="671064"/>
    <lineage>
        <taxon>Eukaryota</taxon>
        <taxon>Fungi</taxon>
        <taxon>Dikarya</taxon>
        <taxon>Ascomycota</taxon>
        <taxon>Pezizomycotina</taxon>
        <taxon>Sordariomycetes</taxon>
        <taxon>Sordariomycetidae</taxon>
        <taxon>Ophiostomatales</taxon>
        <taxon>Ophiostomataceae</taxon>
        <taxon>Sporothrix</taxon>
    </lineage>
</organism>
<feature type="compositionally biased region" description="Basic and acidic residues" evidence="1">
    <location>
        <begin position="168"/>
        <end position="182"/>
    </location>
</feature>
<protein>
    <submittedName>
        <fullName evidence="2">Uncharacterized protein</fullName>
    </submittedName>
</protein>
<feature type="region of interest" description="Disordered" evidence="1">
    <location>
        <begin position="47"/>
        <end position="182"/>
    </location>
</feature>
<accession>A0ABP0CJM2</accession>
<evidence type="ECO:0000313" key="3">
    <source>
        <dbReference type="Proteomes" id="UP001642406"/>
    </source>
</evidence>
<feature type="compositionally biased region" description="Low complexity" evidence="1">
    <location>
        <begin position="100"/>
        <end position="121"/>
    </location>
</feature>
<comment type="caution">
    <text evidence="2">The sequence shown here is derived from an EMBL/GenBank/DDBJ whole genome shotgun (WGS) entry which is preliminary data.</text>
</comment>
<evidence type="ECO:0000313" key="2">
    <source>
        <dbReference type="EMBL" id="CAK7232302.1"/>
    </source>
</evidence>
<keyword evidence="3" id="KW-1185">Reference proteome</keyword>
<reference evidence="2 3" key="1">
    <citation type="submission" date="2024-01" db="EMBL/GenBank/DDBJ databases">
        <authorList>
            <person name="Allen C."/>
            <person name="Tagirdzhanova G."/>
        </authorList>
    </citation>
    <scope>NUCLEOTIDE SEQUENCE [LARGE SCALE GENOMIC DNA]</scope>
</reference>